<evidence type="ECO:0000259" key="4">
    <source>
        <dbReference type="PROSITE" id="PS01124"/>
    </source>
</evidence>
<dbReference type="GO" id="GO:0003700">
    <property type="term" value="F:DNA-binding transcription factor activity"/>
    <property type="evidence" value="ECO:0007669"/>
    <property type="project" value="InterPro"/>
</dbReference>
<dbReference type="SMART" id="SM00342">
    <property type="entry name" value="HTH_ARAC"/>
    <property type="match status" value="1"/>
</dbReference>
<evidence type="ECO:0000256" key="3">
    <source>
        <dbReference type="ARBA" id="ARBA00023163"/>
    </source>
</evidence>
<keyword evidence="3" id="KW-0804">Transcription</keyword>
<evidence type="ECO:0000256" key="2">
    <source>
        <dbReference type="ARBA" id="ARBA00023125"/>
    </source>
</evidence>
<dbReference type="GO" id="GO:0005829">
    <property type="term" value="C:cytosol"/>
    <property type="evidence" value="ECO:0007669"/>
    <property type="project" value="TreeGrafter"/>
</dbReference>
<dbReference type="Pfam" id="PF12833">
    <property type="entry name" value="HTH_18"/>
    <property type="match status" value="1"/>
</dbReference>
<dbReference type="AlphaFoldDB" id="A0A3G2EBC0"/>
<dbReference type="InterPro" id="IPR009057">
    <property type="entry name" value="Homeodomain-like_sf"/>
</dbReference>
<dbReference type="GO" id="GO:0000976">
    <property type="term" value="F:transcription cis-regulatory region binding"/>
    <property type="evidence" value="ECO:0007669"/>
    <property type="project" value="TreeGrafter"/>
</dbReference>
<feature type="domain" description="HTH araC/xylS-type" evidence="4">
    <location>
        <begin position="264"/>
        <end position="369"/>
    </location>
</feature>
<dbReference type="PROSITE" id="PS01124">
    <property type="entry name" value="HTH_ARAC_FAMILY_2"/>
    <property type="match status" value="1"/>
</dbReference>
<dbReference type="Proteomes" id="UP000279594">
    <property type="component" value="Chromosome"/>
</dbReference>
<dbReference type="InterPro" id="IPR020449">
    <property type="entry name" value="Tscrpt_reg_AraC-type_HTH"/>
</dbReference>
<keyword evidence="1" id="KW-0805">Transcription regulation</keyword>
<evidence type="ECO:0000313" key="5">
    <source>
        <dbReference type="EMBL" id="AYM76836.1"/>
    </source>
</evidence>
<keyword evidence="2" id="KW-0238">DNA-binding</keyword>
<dbReference type="PRINTS" id="PR00032">
    <property type="entry name" value="HTHARAC"/>
</dbReference>
<protein>
    <submittedName>
        <fullName evidence="5">AraC family transcriptional regulator</fullName>
    </submittedName>
</protein>
<dbReference type="InterPro" id="IPR018060">
    <property type="entry name" value="HTH_AraC"/>
</dbReference>
<dbReference type="PANTHER" id="PTHR47894">
    <property type="entry name" value="HTH-TYPE TRANSCRIPTIONAL REGULATOR GADX"/>
    <property type="match status" value="1"/>
</dbReference>
<organism evidence="5 6">
    <name type="scientific">Janthinobacterium agaricidamnosum</name>
    <dbReference type="NCBI Taxonomy" id="55508"/>
    <lineage>
        <taxon>Bacteria</taxon>
        <taxon>Pseudomonadati</taxon>
        <taxon>Pseudomonadota</taxon>
        <taxon>Betaproteobacteria</taxon>
        <taxon>Burkholderiales</taxon>
        <taxon>Oxalobacteraceae</taxon>
        <taxon>Janthinobacterium</taxon>
    </lineage>
</organism>
<dbReference type="Gene3D" id="1.10.10.60">
    <property type="entry name" value="Homeodomain-like"/>
    <property type="match status" value="1"/>
</dbReference>
<proteinExistence type="predicted"/>
<keyword evidence="6" id="KW-1185">Reference proteome</keyword>
<sequence length="373" mass="41611">MAQQPTISYKVLIFVKNYYNKQNKQEAALHKPDTRTVSNRIAQQCARAMQADGHDPADFFRQTGITPAQLDEPGGRINAERHRRMTAYAQQLPQHRGLLDLDVTHWFAHYSGIAHVCFNRPTLRSALHELLHLRGLIGEFDFMLMSENGTRIEIEYLSEFCQLGGAMQALANFRMLSLVARAYDDGTPTAFHAGFQGKAPWFAPAIAECFGAAVTFGQARNTLTFDAPALDRPFAQFNAMLAPHALRHAQGQLQQLQGAQLFSARVEQAIIDLLGRQGAGDADGAALLPALCDGLAMNRWTLQRQLQQEQTSFRALELRAKSRESRRLLCETSLSVAEIGDRLGFSSQSAFTRFFKNQFELPPARYRQDAAGA</sequence>
<reference evidence="5 6" key="1">
    <citation type="submission" date="2018-10" db="EMBL/GenBank/DDBJ databases">
        <title>Effects of UV and annual dynamics of microbial communities in freshwater RAS systems.</title>
        <authorList>
            <person name="Bekkelund A.K."/>
            <person name="Hansen B.R."/>
            <person name="Stokken H."/>
            <person name="Eriksen B.F."/>
            <person name="Kashulin N.A."/>
        </authorList>
    </citation>
    <scope>NUCLEOTIDE SEQUENCE [LARGE SCALE GENOMIC DNA]</scope>
    <source>
        <strain evidence="5 6">BHSEK</strain>
    </source>
</reference>
<dbReference type="SUPFAM" id="SSF46689">
    <property type="entry name" value="Homeodomain-like"/>
    <property type="match status" value="1"/>
</dbReference>
<dbReference type="Pfam" id="PF12625">
    <property type="entry name" value="Arabinose_bd"/>
    <property type="match status" value="1"/>
</dbReference>
<dbReference type="InterPro" id="IPR032687">
    <property type="entry name" value="AraC-type_N"/>
</dbReference>
<name>A0A3G2EBC0_9BURK</name>
<dbReference type="EMBL" id="CP033019">
    <property type="protein sequence ID" value="AYM76836.1"/>
    <property type="molecule type" value="Genomic_DNA"/>
</dbReference>
<accession>A0A3G2EBC0</accession>
<gene>
    <name evidence="5" type="ORF">D9M09_14275</name>
</gene>
<dbReference type="PANTHER" id="PTHR47894:SF1">
    <property type="entry name" value="HTH-TYPE TRANSCRIPTIONAL REGULATOR VQSM"/>
    <property type="match status" value="1"/>
</dbReference>
<evidence type="ECO:0000313" key="6">
    <source>
        <dbReference type="Proteomes" id="UP000279594"/>
    </source>
</evidence>
<evidence type="ECO:0000256" key="1">
    <source>
        <dbReference type="ARBA" id="ARBA00023015"/>
    </source>
</evidence>